<keyword evidence="2" id="KW-0378">Hydrolase</keyword>
<evidence type="ECO:0000259" key="3">
    <source>
        <dbReference type="SMART" id="SM00910"/>
    </source>
</evidence>
<dbReference type="GO" id="GO:0008270">
    <property type="term" value="F:zinc ion binding"/>
    <property type="evidence" value="ECO:0007669"/>
    <property type="project" value="InterPro"/>
</dbReference>
<dbReference type="SMART" id="SM00910">
    <property type="entry name" value="HIRAN"/>
    <property type="match status" value="1"/>
</dbReference>
<reference evidence="4" key="1">
    <citation type="submission" date="2016-07" db="EMBL/GenBank/DDBJ databases">
        <title>Microvirga ossetica sp. nov. a new species of rhizobia isolated from root nodules of the legume species Vicia alpestris Steven originated from North Ossetia region in the Caucasus.</title>
        <authorList>
            <person name="Safronova V.I."/>
            <person name="Kuznetsova I.G."/>
            <person name="Sazanova A.L."/>
            <person name="Belimov A."/>
            <person name="Andronov E."/>
            <person name="Osledkin Y.S."/>
            <person name="Onishchuk O.P."/>
            <person name="Kurchak O.N."/>
            <person name="Shaposhnikov A.I."/>
            <person name="Willems A."/>
            <person name="Tikhonovich I.A."/>
        </authorList>
    </citation>
    <scope>NUCLEOTIDE SEQUENCE [LARGE SCALE GENOMIC DNA]</scope>
    <source>
        <strain evidence="4">V5/3M</strain>
        <plasmid evidence="4">unnamed5</plasmid>
    </source>
</reference>
<keyword evidence="1" id="KW-0479">Metal-binding</keyword>
<dbReference type="Gene3D" id="3.30.70.2330">
    <property type="match status" value="1"/>
</dbReference>
<sequence>MYHDLIPIDDLLTELGERPGTRWCQAPVAGLQYGDYDEKDELRDELLRPQPNERLQVVRRPTNPKDSNAIEIWFRNGRHKLGHVPAFLAADLAPEMDADRDLRAYALNGGSGEAWSVKVVLVGAAVTEDRHREAVRVRLEREEHAARWAFLEAEAATEGRERERTHAKRARDSDKVWQRDRINRMRDAVAALATLTEAQEALPEGHNAPPPEQGVVFPWWDQVPACLATKNIWRERGRTIPAKTKPWATISYNTRRKGQVTYPLFAFSQTRKVATTASTIRSILEPLERRLRELESQRDPGGVVIL</sequence>
<dbReference type="OrthoDB" id="8006115at2"/>
<name>A0A1B2EZR3_9HYPH</name>
<geneLocation type="plasmid" evidence="4">
    <name>unnamed5</name>
</geneLocation>
<dbReference type="GO" id="GO:0016818">
    <property type="term" value="F:hydrolase activity, acting on acid anhydrides, in phosphorus-containing anhydrides"/>
    <property type="evidence" value="ECO:0007669"/>
    <property type="project" value="InterPro"/>
</dbReference>
<feature type="domain" description="HIRAN" evidence="3">
    <location>
        <begin position="21"/>
        <end position="143"/>
    </location>
</feature>
<evidence type="ECO:0000256" key="1">
    <source>
        <dbReference type="ARBA" id="ARBA00022723"/>
    </source>
</evidence>
<evidence type="ECO:0000313" key="4">
    <source>
        <dbReference type="EMBL" id="ANY85423.1"/>
    </source>
</evidence>
<evidence type="ECO:0000256" key="2">
    <source>
        <dbReference type="ARBA" id="ARBA00022801"/>
    </source>
</evidence>
<dbReference type="RefSeq" id="WP_157934758.1">
    <property type="nucleotide sequence ID" value="NZ_CP016621.1"/>
</dbReference>
<dbReference type="InterPro" id="IPR014905">
    <property type="entry name" value="HIRAN"/>
</dbReference>
<organism evidence="4">
    <name type="scientific">Microvirga ossetica</name>
    <dbReference type="NCBI Taxonomy" id="1882682"/>
    <lineage>
        <taxon>Bacteria</taxon>
        <taxon>Pseudomonadati</taxon>
        <taxon>Pseudomonadota</taxon>
        <taxon>Alphaproteobacteria</taxon>
        <taxon>Hyphomicrobiales</taxon>
        <taxon>Methylobacteriaceae</taxon>
        <taxon>Microvirga</taxon>
    </lineage>
</organism>
<proteinExistence type="predicted"/>
<dbReference type="GO" id="GO:0003676">
    <property type="term" value="F:nucleic acid binding"/>
    <property type="evidence" value="ECO:0007669"/>
    <property type="project" value="InterPro"/>
</dbReference>
<gene>
    <name evidence="4" type="ORF">BB934_45220</name>
</gene>
<dbReference type="KEGG" id="moc:BB934_45220"/>
<dbReference type="AlphaFoldDB" id="A0A1B2EZR3"/>
<accession>A0A1B2EZR3</accession>
<keyword evidence="4" id="KW-0614">Plasmid</keyword>
<dbReference type="EMBL" id="CP016621">
    <property type="protein sequence ID" value="ANY85423.1"/>
    <property type="molecule type" value="Genomic_DNA"/>
</dbReference>
<dbReference type="Pfam" id="PF08797">
    <property type="entry name" value="HIRAN"/>
    <property type="match status" value="1"/>
</dbReference>
<protein>
    <recommendedName>
        <fullName evidence="3">HIRAN domain-containing protein</fullName>
    </recommendedName>
</protein>